<protein>
    <submittedName>
        <fullName evidence="2">Transposable element Tc3 transposase</fullName>
    </submittedName>
</protein>
<dbReference type="InterPro" id="IPR038717">
    <property type="entry name" value="Tc1-like_DDE_dom"/>
</dbReference>
<dbReference type="OrthoDB" id="6471718at2759"/>
<dbReference type="EMBL" id="BGPR01002719">
    <property type="protein sequence ID" value="GBM77916.1"/>
    <property type="molecule type" value="Genomic_DNA"/>
</dbReference>
<dbReference type="Gene3D" id="3.30.420.10">
    <property type="entry name" value="Ribonuclease H-like superfamily/Ribonuclease H"/>
    <property type="match status" value="1"/>
</dbReference>
<comment type="caution">
    <text evidence="2">The sequence shown here is derived from an EMBL/GenBank/DDBJ whole genome shotgun (WGS) entry which is preliminary data.</text>
</comment>
<dbReference type="PANTHER" id="PTHR23022:SF129">
    <property type="entry name" value="TRANSPOSABLE ELEMENT TC3 TRANSPOSASE"/>
    <property type="match status" value="1"/>
</dbReference>
<accession>A0A4Y2ILR8</accession>
<dbReference type="PANTHER" id="PTHR23022">
    <property type="entry name" value="TRANSPOSABLE ELEMENT-RELATED"/>
    <property type="match status" value="1"/>
</dbReference>
<proteinExistence type="predicted"/>
<organism evidence="2 3">
    <name type="scientific">Araneus ventricosus</name>
    <name type="common">Orbweaver spider</name>
    <name type="synonym">Epeira ventricosa</name>
    <dbReference type="NCBI Taxonomy" id="182803"/>
    <lineage>
        <taxon>Eukaryota</taxon>
        <taxon>Metazoa</taxon>
        <taxon>Ecdysozoa</taxon>
        <taxon>Arthropoda</taxon>
        <taxon>Chelicerata</taxon>
        <taxon>Arachnida</taxon>
        <taxon>Araneae</taxon>
        <taxon>Araneomorphae</taxon>
        <taxon>Entelegynae</taxon>
        <taxon>Araneoidea</taxon>
        <taxon>Araneidae</taxon>
        <taxon>Araneus</taxon>
    </lineage>
</organism>
<dbReference type="AlphaFoldDB" id="A0A4Y2ILR8"/>
<gene>
    <name evidence="2" type="primary">tc3a_405</name>
    <name evidence="2" type="ORF">AVEN_89581_1</name>
</gene>
<evidence type="ECO:0000313" key="3">
    <source>
        <dbReference type="Proteomes" id="UP000499080"/>
    </source>
</evidence>
<dbReference type="InterPro" id="IPR036397">
    <property type="entry name" value="RNaseH_sf"/>
</dbReference>
<evidence type="ECO:0000313" key="2">
    <source>
        <dbReference type="EMBL" id="GBM77916.1"/>
    </source>
</evidence>
<keyword evidence="3" id="KW-1185">Reference proteome</keyword>
<dbReference type="InterPro" id="IPR052338">
    <property type="entry name" value="Transposase_5"/>
</dbReference>
<name>A0A4Y2ILR8_ARAVE</name>
<reference evidence="2 3" key="1">
    <citation type="journal article" date="2019" name="Sci. Rep.">
        <title>Orb-weaving spider Araneus ventricosus genome elucidates the spidroin gene catalogue.</title>
        <authorList>
            <person name="Kono N."/>
            <person name="Nakamura H."/>
            <person name="Ohtoshi R."/>
            <person name="Moran D.A.P."/>
            <person name="Shinohara A."/>
            <person name="Yoshida Y."/>
            <person name="Fujiwara M."/>
            <person name="Mori M."/>
            <person name="Tomita M."/>
            <person name="Arakawa K."/>
        </authorList>
    </citation>
    <scope>NUCLEOTIDE SEQUENCE [LARGE SCALE GENOMIC DNA]</scope>
</reference>
<dbReference type="GO" id="GO:0003676">
    <property type="term" value="F:nucleic acid binding"/>
    <property type="evidence" value="ECO:0007669"/>
    <property type="project" value="InterPro"/>
</dbReference>
<evidence type="ECO:0000259" key="1">
    <source>
        <dbReference type="Pfam" id="PF13358"/>
    </source>
</evidence>
<dbReference type="Proteomes" id="UP000499080">
    <property type="component" value="Unassembled WGS sequence"/>
</dbReference>
<dbReference type="Pfam" id="PF13358">
    <property type="entry name" value="DDE_3"/>
    <property type="match status" value="1"/>
</dbReference>
<feature type="domain" description="Tc1-like transposase DDE" evidence="1">
    <location>
        <begin position="107"/>
        <end position="222"/>
    </location>
</feature>
<sequence length="263" mass="30432">MTSRQERDVVRRLSRGGISLRQLAKEDNIPVTKSILSWIVKRTNNLRYKKRKQQPMLKAIYKQKRVDWAKYHQTWKDKWHRVILLHCVALRSIGLTMRKEEKIFSKRQQGGGSLMVWGGFGYGDKLNLAFPSGRIKATNYQEILETHLLPFAEIIGGPSWIFQQDNTPIQVSKSSWEWFLDNGVHVMEWPALSPDLNPQEDVWGILSRAEYANGRQCQSVAKLKPTIVEAWDNIDATVLQGLVNVMPHRVFQVTYKHGGYIGY</sequence>